<dbReference type="OrthoDB" id="6066423at2759"/>
<accession>A0A7D9HR71</accession>
<dbReference type="Proteomes" id="UP001152795">
    <property type="component" value="Unassembled WGS sequence"/>
</dbReference>
<sequence length="207" mass="23440">MVDYNSRWLRLENCGMKQLERAIRTAKAILWKNEDFHNALLIYRSTPLQNGLSPSEFLMGRRLRPQLPVHPMNLQPNVTTEDSEQVKRKEASSRLKQQNNFNKAKYLAQLKPGDAAWTQYPRSYLVKTEKGGMLRRNRSALVTIGPRNNPETGHADTDDSETTQHAEVEDGETLSISNPENPPPSPTTTASSEDSLVPSQVTRRVET</sequence>
<evidence type="ECO:0000256" key="1">
    <source>
        <dbReference type="SAM" id="MobiDB-lite"/>
    </source>
</evidence>
<reference evidence="2" key="1">
    <citation type="submission" date="2020-04" db="EMBL/GenBank/DDBJ databases">
        <authorList>
            <person name="Alioto T."/>
            <person name="Alioto T."/>
            <person name="Gomez Garrido J."/>
        </authorList>
    </citation>
    <scope>NUCLEOTIDE SEQUENCE</scope>
    <source>
        <strain evidence="2">A484AB</strain>
    </source>
</reference>
<gene>
    <name evidence="2" type="ORF">PACLA_8A063481</name>
</gene>
<dbReference type="AlphaFoldDB" id="A0A7D9HR71"/>
<keyword evidence="3" id="KW-1185">Reference proteome</keyword>
<feature type="region of interest" description="Disordered" evidence="1">
    <location>
        <begin position="141"/>
        <end position="207"/>
    </location>
</feature>
<feature type="compositionally biased region" description="Polar residues" evidence="1">
    <location>
        <begin position="197"/>
        <end position="207"/>
    </location>
</feature>
<dbReference type="PANTHER" id="PTHR33244">
    <property type="entry name" value="INTEGRASE CATALYTIC DOMAIN-CONTAINING PROTEIN-RELATED"/>
    <property type="match status" value="1"/>
</dbReference>
<dbReference type="PANTHER" id="PTHR33244:SF3">
    <property type="entry name" value="PEPTIDASE A2 DOMAIN-CONTAINING PROTEIN"/>
    <property type="match status" value="1"/>
</dbReference>
<proteinExistence type="predicted"/>
<protein>
    <submittedName>
        <fullName evidence="2">Uncharacterized protein</fullName>
    </submittedName>
</protein>
<dbReference type="EMBL" id="CACRXK020001067">
    <property type="protein sequence ID" value="CAB3986761.1"/>
    <property type="molecule type" value="Genomic_DNA"/>
</dbReference>
<evidence type="ECO:0000313" key="2">
    <source>
        <dbReference type="EMBL" id="CAB3986761.1"/>
    </source>
</evidence>
<name>A0A7D9HR71_PARCT</name>
<organism evidence="2 3">
    <name type="scientific">Paramuricea clavata</name>
    <name type="common">Red gorgonian</name>
    <name type="synonym">Violescent sea-whip</name>
    <dbReference type="NCBI Taxonomy" id="317549"/>
    <lineage>
        <taxon>Eukaryota</taxon>
        <taxon>Metazoa</taxon>
        <taxon>Cnidaria</taxon>
        <taxon>Anthozoa</taxon>
        <taxon>Octocorallia</taxon>
        <taxon>Malacalcyonacea</taxon>
        <taxon>Plexauridae</taxon>
        <taxon>Paramuricea</taxon>
    </lineage>
</organism>
<evidence type="ECO:0000313" key="3">
    <source>
        <dbReference type="Proteomes" id="UP001152795"/>
    </source>
</evidence>
<comment type="caution">
    <text evidence="2">The sequence shown here is derived from an EMBL/GenBank/DDBJ whole genome shotgun (WGS) entry which is preliminary data.</text>
</comment>
<feature type="compositionally biased region" description="Basic and acidic residues" evidence="1">
    <location>
        <begin position="153"/>
        <end position="168"/>
    </location>
</feature>